<protein>
    <submittedName>
        <fullName evidence="2">Uncharacterized protein</fullName>
    </submittedName>
</protein>
<feature type="transmembrane region" description="Helical" evidence="1">
    <location>
        <begin position="21"/>
        <end position="43"/>
    </location>
</feature>
<dbReference type="RefSeq" id="WP_092686411.1">
    <property type="nucleotide sequence ID" value="NZ_FNBK01000001.1"/>
</dbReference>
<dbReference type="EMBL" id="FNBK01000001">
    <property type="protein sequence ID" value="SDE70333.1"/>
    <property type="molecule type" value="Genomic_DNA"/>
</dbReference>
<keyword evidence="1" id="KW-0472">Membrane</keyword>
<evidence type="ECO:0000256" key="1">
    <source>
        <dbReference type="SAM" id="Phobius"/>
    </source>
</evidence>
<name>A0A1G7F315_9EURY</name>
<dbReference type="OrthoDB" id="148042at2157"/>
<gene>
    <name evidence="2" type="ORF">SAMN05216218_1015</name>
</gene>
<evidence type="ECO:0000313" key="3">
    <source>
        <dbReference type="Proteomes" id="UP000199076"/>
    </source>
</evidence>
<reference evidence="3" key="1">
    <citation type="submission" date="2016-10" db="EMBL/GenBank/DDBJ databases">
        <authorList>
            <person name="Varghese N."/>
            <person name="Submissions S."/>
        </authorList>
    </citation>
    <scope>NUCLEOTIDE SEQUENCE [LARGE SCALE GENOMIC DNA]</scope>
    <source>
        <strain evidence="3">IBRC-M 10760</strain>
    </source>
</reference>
<organism evidence="2 3">
    <name type="scientific">Halorientalis regularis</name>
    <dbReference type="NCBI Taxonomy" id="660518"/>
    <lineage>
        <taxon>Archaea</taxon>
        <taxon>Methanobacteriati</taxon>
        <taxon>Methanobacteriota</taxon>
        <taxon>Stenosarchaea group</taxon>
        <taxon>Halobacteria</taxon>
        <taxon>Halobacteriales</taxon>
        <taxon>Haloarculaceae</taxon>
        <taxon>Halorientalis</taxon>
    </lineage>
</organism>
<dbReference type="Pfam" id="PF23960">
    <property type="entry name" value="DUF7289"/>
    <property type="match status" value="1"/>
</dbReference>
<dbReference type="Proteomes" id="UP000199076">
    <property type="component" value="Unassembled WGS sequence"/>
</dbReference>
<dbReference type="InterPro" id="IPR013783">
    <property type="entry name" value="Ig-like_fold"/>
</dbReference>
<dbReference type="InterPro" id="IPR055713">
    <property type="entry name" value="DUF7289"/>
</dbReference>
<dbReference type="Gene3D" id="2.60.40.10">
    <property type="entry name" value="Immunoglobulins"/>
    <property type="match status" value="2"/>
</dbReference>
<keyword evidence="3" id="KW-1185">Reference proteome</keyword>
<proteinExistence type="predicted"/>
<keyword evidence="1" id="KW-1133">Transmembrane helix</keyword>
<keyword evidence="1" id="KW-0812">Transmembrane</keyword>
<evidence type="ECO:0000313" key="2">
    <source>
        <dbReference type="EMBL" id="SDE70333.1"/>
    </source>
</evidence>
<sequence>MRVRSDEIFGDVRAASNLVGIVLLIGMTIAGALLVVMIGAGALEEAKQDSQMQVAEQSMQEISSQFLQLKAAGDGGKSSFDIPDELGGDVSVLNTTTVELVANGNRSCTSGPVGMGTIVYESAEQGIVGYEAGGVWRKQGESVWMVSTPDIEYRNGRLALQISDMSGFAASGGEISAQVDEEQSELLSANMSRSMYVNRTANQLRKGVGPVGETCQPGDIENVTVSIEGSTFARAWYTFAQTNFDDRRVSVEERSDIEAGDSVNITYLLGDRQDPEYRITDVTAPASTSEGDDMQVDVTVENVGDFNGTTSITLLNTTGSGPPTAFDTTRRTITAGGSETVTLTIDPSDLNTGSNSVVDYTARIQVPDDEEEIEFVVGTGSPADLSVEPLTAPPDAELGDDRELDAVIDNDGGMPASETVLFYYGGERMAERTLRVDDGDDERITFDVPTTREGRIPLRVMLEHRTDSDQERTTTIDIGDLPDFELASTTSPFQILQNRPYEIDATVENDAANDGTLPVDIEVRNATTGTTVYTGSQPLTLNGYETDTITFRNNSGIATPGLYEYTVETDSDTETGTFRVGSITEPFFVAVQTDTDRSVVQENGEFNSTGAIRNAGGQTGTQDVSVSFDGTEIASESVTLDPGNETVVGPVEKSLSGKAPGEYEYTVETDNTTATGQIQVVEELDGDFDSGQSTIQINRSITARLTVLGTELSGIVEQRQCERDYSWREGWHLDCSYVPSSIIRGPVEMAIYTDNETAPNEYHRVWGDKDLNTPSTRQDQIAGAEYLSKEITVTASEESPTNVSVFAESFDCGSWRDSGIDREVSGYELDALACDESEPESRIAINQDENPSNLVIREDGETVPAYGQAGPEQRDVREILGDLITDEGVLQLEDDQMALFYELSEANAEPENAMDTNDDPDYNDAVVLFEVIEEDNTVTVPGQTDIVINDTRGPATVEPGYDESFEVKVWNRGGDTVEDAVDLFVDGSNETGSDFTLNGGESEWVEVDIPGGLSSGPHGIEFQIRSDDNETASRNLYVGEADGPYFLPNVESFEGVTPPGEPAEVDALVTNVGDNESTQDVTATVVGTYDGLSLSDIDDPSQTWSDLHLDAGDDDTNAFSFRASAEGTMRVRIETANASTAVNVTVMEPRLEINRAIVGDQTYRDRDTIVSTNLESLTVDVGNPAEIPRSGEVELYMKEEGTGSYEHIDTSDAITLNGNRTLVELDLTEPNPLGPDLNTKTGVYDYELRTDPDSGTGIDDVQSGEIQIVTVADANTTAEADYISVDMNQIELS</sequence>
<accession>A0A1G7F315</accession>